<gene>
    <name evidence="2" type="ORF">FRACYDRAFT_232011</name>
</gene>
<evidence type="ECO:0000313" key="3">
    <source>
        <dbReference type="Proteomes" id="UP000095751"/>
    </source>
</evidence>
<feature type="region of interest" description="Disordered" evidence="1">
    <location>
        <begin position="21"/>
        <end position="107"/>
    </location>
</feature>
<sequence>MAQTTTMSKLRGRHYAARAARATAGASASTTNDISNNNIINNSNSNNSIRHSHRYINNTTRNSTDYNNTPSDSVANTNRNNTSSSGNNNNNNNDTTSIINDGSDDEGDRIDREMQLVQGISDRLETGLNEFALRAILDLLKRGEQPDAIVAVVTSLAQRPTTTRRNARFLTHTILARIYDDDIVKVSWGVVQETRIKYDGSLPPESVDKFMAQS</sequence>
<reference evidence="2 3" key="1">
    <citation type="submission" date="2016-09" db="EMBL/GenBank/DDBJ databases">
        <title>Extensive genetic diversity and differential bi-allelic expression allows diatom success in the polar Southern Ocean.</title>
        <authorList>
            <consortium name="DOE Joint Genome Institute"/>
            <person name="Mock T."/>
            <person name="Otillar R.P."/>
            <person name="Strauss J."/>
            <person name="Dupont C."/>
            <person name="Frickenhaus S."/>
            <person name="Maumus F."/>
            <person name="Mcmullan M."/>
            <person name="Sanges R."/>
            <person name="Schmutz J."/>
            <person name="Toseland A."/>
            <person name="Valas R."/>
            <person name="Veluchamy A."/>
            <person name="Ward B.J."/>
            <person name="Allen A."/>
            <person name="Barry K."/>
            <person name="Falciatore A."/>
            <person name="Ferrante M."/>
            <person name="Fortunato A.E."/>
            <person name="Gloeckner G."/>
            <person name="Gruber A."/>
            <person name="Hipkin R."/>
            <person name="Janech M."/>
            <person name="Kroth P."/>
            <person name="Leese F."/>
            <person name="Lindquist E."/>
            <person name="Lyon B.R."/>
            <person name="Martin J."/>
            <person name="Mayer C."/>
            <person name="Parker M."/>
            <person name="Quesneville H."/>
            <person name="Raymond J."/>
            <person name="Uhlig C."/>
            <person name="Valentin K.U."/>
            <person name="Worden A.Z."/>
            <person name="Armbrust E.V."/>
            <person name="Bowler C."/>
            <person name="Green B."/>
            <person name="Moulton V."/>
            <person name="Van Oosterhout C."/>
            <person name="Grigoriev I."/>
        </authorList>
    </citation>
    <scope>NUCLEOTIDE SEQUENCE [LARGE SCALE GENOMIC DNA]</scope>
    <source>
        <strain evidence="2 3">CCMP1102</strain>
    </source>
</reference>
<feature type="compositionally biased region" description="Low complexity" evidence="1">
    <location>
        <begin position="21"/>
        <end position="49"/>
    </location>
</feature>
<dbReference type="AlphaFoldDB" id="A0A1E7FUM9"/>
<evidence type="ECO:0000256" key="1">
    <source>
        <dbReference type="SAM" id="MobiDB-lite"/>
    </source>
</evidence>
<accession>A0A1E7FUM9</accession>
<dbReference type="InParanoid" id="A0A1E7FUM9"/>
<keyword evidence="3" id="KW-1185">Reference proteome</keyword>
<dbReference type="KEGG" id="fcy:FRACYDRAFT_232011"/>
<proteinExistence type="predicted"/>
<feature type="compositionally biased region" description="Polar residues" evidence="1">
    <location>
        <begin position="55"/>
        <end position="75"/>
    </location>
</feature>
<dbReference type="Proteomes" id="UP000095751">
    <property type="component" value="Unassembled WGS sequence"/>
</dbReference>
<organism evidence="2 3">
    <name type="scientific">Fragilariopsis cylindrus CCMP1102</name>
    <dbReference type="NCBI Taxonomy" id="635003"/>
    <lineage>
        <taxon>Eukaryota</taxon>
        <taxon>Sar</taxon>
        <taxon>Stramenopiles</taxon>
        <taxon>Ochrophyta</taxon>
        <taxon>Bacillariophyta</taxon>
        <taxon>Bacillariophyceae</taxon>
        <taxon>Bacillariophycidae</taxon>
        <taxon>Bacillariales</taxon>
        <taxon>Bacillariaceae</taxon>
        <taxon>Fragilariopsis</taxon>
    </lineage>
</organism>
<protein>
    <submittedName>
        <fullName evidence="2">Uncharacterized protein</fullName>
    </submittedName>
</protein>
<evidence type="ECO:0000313" key="2">
    <source>
        <dbReference type="EMBL" id="OEU21866.1"/>
    </source>
</evidence>
<dbReference type="EMBL" id="KV784353">
    <property type="protein sequence ID" value="OEU21866.1"/>
    <property type="molecule type" value="Genomic_DNA"/>
</dbReference>
<dbReference type="OrthoDB" id="48571at2759"/>
<feature type="compositionally biased region" description="Low complexity" evidence="1">
    <location>
        <begin position="76"/>
        <end position="101"/>
    </location>
</feature>
<name>A0A1E7FUM9_9STRA</name>